<reference evidence="2" key="2">
    <citation type="journal article" date="2015" name="Data Brief">
        <title>Shoot transcriptome of the giant reed, Arundo donax.</title>
        <authorList>
            <person name="Barrero R.A."/>
            <person name="Guerrero F.D."/>
            <person name="Moolhuijzen P."/>
            <person name="Goolsby J.A."/>
            <person name="Tidwell J."/>
            <person name="Bellgard S.E."/>
            <person name="Bellgard M.I."/>
        </authorList>
    </citation>
    <scope>NUCLEOTIDE SEQUENCE</scope>
    <source>
        <tissue evidence="2">Shoot tissue taken approximately 20 cm above the soil surface</tissue>
    </source>
</reference>
<feature type="region of interest" description="Disordered" evidence="1">
    <location>
        <begin position="1"/>
        <end position="40"/>
    </location>
</feature>
<sequence>MTVIGMENDNGREGRLGDCSAATGMEDDGDRDGERRWQLG</sequence>
<protein>
    <submittedName>
        <fullName evidence="2">Uncharacterized protein</fullName>
    </submittedName>
</protein>
<evidence type="ECO:0000313" key="2">
    <source>
        <dbReference type="EMBL" id="JAD33929.1"/>
    </source>
</evidence>
<dbReference type="EMBL" id="GBRH01263966">
    <property type="protein sequence ID" value="JAD33929.1"/>
    <property type="molecule type" value="Transcribed_RNA"/>
</dbReference>
<reference evidence="2" key="1">
    <citation type="submission" date="2014-09" db="EMBL/GenBank/DDBJ databases">
        <authorList>
            <person name="Magalhaes I.L.F."/>
            <person name="Oliveira U."/>
            <person name="Santos F.R."/>
            <person name="Vidigal T.H.D.A."/>
            <person name="Brescovit A.D."/>
            <person name="Santos A.J."/>
        </authorList>
    </citation>
    <scope>NUCLEOTIDE SEQUENCE</scope>
    <source>
        <tissue evidence="2">Shoot tissue taken approximately 20 cm above the soil surface</tissue>
    </source>
</reference>
<name>A0A0A8Z3F8_ARUDO</name>
<dbReference type="AlphaFoldDB" id="A0A0A8Z3F8"/>
<proteinExistence type="predicted"/>
<organism evidence="2">
    <name type="scientific">Arundo donax</name>
    <name type="common">Giant reed</name>
    <name type="synonym">Donax arundinaceus</name>
    <dbReference type="NCBI Taxonomy" id="35708"/>
    <lineage>
        <taxon>Eukaryota</taxon>
        <taxon>Viridiplantae</taxon>
        <taxon>Streptophyta</taxon>
        <taxon>Embryophyta</taxon>
        <taxon>Tracheophyta</taxon>
        <taxon>Spermatophyta</taxon>
        <taxon>Magnoliopsida</taxon>
        <taxon>Liliopsida</taxon>
        <taxon>Poales</taxon>
        <taxon>Poaceae</taxon>
        <taxon>PACMAD clade</taxon>
        <taxon>Arundinoideae</taxon>
        <taxon>Arundineae</taxon>
        <taxon>Arundo</taxon>
    </lineage>
</organism>
<evidence type="ECO:0000256" key="1">
    <source>
        <dbReference type="SAM" id="MobiDB-lite"/>
    </source>
</evidence>
<accession>A0A0A8Z3F8</accession>